<organism evidence="1 2">
    <name type="scientific">Cylicostephanus goldi</name>
    <name type="common">Nematode worm</name>
    <dbReference type="NCBI Taxonomy" id="71465"/>
    <lineage>
        <taxon>Eukaryota</taxon>
        <taxon>Metazoa</taxon>
        <taxon>Ecdysozoa</taxon>
        <taxon>Nematoda</taxon>
        <taxon>Chromadorea</taxon>
        <taxon>Rhabditida</taxon>
        <taxon>Rhabditina</taxon>
        <taxon>Rhabditomorpha</taxon>
        <taxon>Strongyloidea</taxon>
        <taxon>Strongylidae</taxon>
        <taxon>Cylicostephanus</taxon>
    </lineage>
</organism>
<keyword evidence="2" id="KW-1185">Reference proteome</keyword>
<dbReference type="EMBL" id="UYRV01000021">
    <property type="protein sequence ID" value="VDK40445.1"/>
    <property type="molecule type" value="Genomic_DNA"/>
</dbReference>
<name>A0A3P6QJD1_CYLGO</name>
<evidence type="ECO:0000313" key="1">
    <source>
        <dbReference type="EMBL" id="VDK40445.1"/>
    </source>
</evidence>
<dbReference type="AlphaFoldDB" id="A0A3P6QJD1"/>
<gene>
    <name evidence="1" type="ORF">CGOC_LOCUS34</name>
</gene>
<reference evidence="1 2" key="1">
    <citation type="submission" date="2018-11" db="EMBL/GenBank/DDBJ databases">
        <authorList>
            <consortium name="Pathogen Informatics"/>
        </authorList>
    </citation>
    <scope>NUCLEOTIDE SEQUENCE [LARGE SCALE GENOMIC DNA]</scope>
</reference>
<protein>
    <submittedName>
        <fullName evidence="1">Uncharacterized protein</fullName>
    </submittedName>
</protein>
<proteinExistence type="predicted"/>
<dbReference type="Proteomes" id="UP000271889">
    <property type="component" value="Unassembled WGS sequence"/>
</dbReference>
<evidence type="ECO:0000313" key="2">
    <source>
        <dbReference type="Proteomes" id="UP000271889"/>
    </source>
</evidence>
<accession>A0A3P6QJD1</accession>
<sequence length="520" mass="53201">MFVSIVGGAVESALKDSIFSLSPEAVKSSEISCVTSGPLVVTGVVSVLSSLSWEVGRGVEPLFIFFVVGSNVESELGDDVRSFSLGRVGRSEVFCVVSAFPVVAEVLVLSCSVIETGSKDMCVSIVGDALESALEDSVAFLSPKTVGLSEVFCVVSNFPVVAEVFVLSSCFIIETGSRDCVSIVEDAVESVLVESVPTLSPEAVGSSESCVTSCPLVVAEVSVLFCCSRVVENGIDPLCVVSVVGDNVGSSLGDDLRSSSLGARVELSEVSCVDPDSPANVVVFLSLSCRAVEVSPVSVLISIFGDGVGSGFGDGKRSFSFEVIVKCSEVSVVSDNVGILVPFSLSVMGLDVLCVLSVVVDDVANAIGEVRSSLEAVGPAVVSCVIFDDVEVSVPFSSSVVKMGSNVLCVLSIVVDDVGNALGGIGLLSLEANVGSDVGNALGGIGFLSLKANVGRTEAFCVVSASAVVAEVLEPSSCLVVEMGSKELCELSVVEDDVGNEFEVSIAFSLDASTGRSGDL</sequence>